<feature type="DNA-binding region" description="OmpR/PhoB-type" evidence="7">
    <location>
        <begin position="125"/>
        <end position="225"/>
    </location>
</feature>
<keyword evidence="5" id="KW-0804">Transcription</keyword>
<evidence type="ECO:0000256" key="6">
    <source>
        <dbReference type="PROSITE-ProRule" id="PRU00169"/>
    </source>
</evidence>
<dbReference type="PROSITE" id="PS51755">
    <property type="entry name" value="OMPR_PHOB"/>
    <property type="match status" value="1"/>
</dbReference>
<dbReference type="SUPFAM" id="SSF52172">
    <property type="entry name" value="CheY-like"/>
    <property type="match status" value="1"/>
</dbReference>
<evidence type="ECO:0000256" key="3">
    <source>
        <dbReference type="ARBA" id="ARBA00023015"/>
    </source>
</evidence>
<evidence type="ECO:0000256" key="4">
    <source>
        <dbReference type="ARBA" id="ARBA00023125"/>
    </source>
</evidence>
<evidence type="ECO:0000256" key="1">
    <source>
        <dbReference type="ARBA" id="ARBA00022553"/>
    </source>
</evidence>
<dbReference type="PROSITE" id="PS50110">
    <property type="entry name" value="RESPONSE_REGULATORY"/>
    <property type="match status" value="1"/>
</dbReference>
<protein>
    <submittedName>
        <fullName evidence="10">Response regulator transcription factor</fullName>
    </submittedName>
</protein>
<dbReference type="FunFam" id="3.40.50.2300:FF:000001">
    <property type="entry name" value="DNA-binding response regulator PhoB"/>
    <property type="match status" value="1"/>
</dbReference>
<evidence type="ECO:0000259" key="8">
    <source>
        <dbReference type="PROSITE" id="PS50110"/>
    </source>
</evidence>
<evidence type="ECO:0000256" key="2">
    <source>
        <dbReference type="ARBA" id="ARBA00023012"/>
    </source>
</evidence>
<evidence type="ECO:0000259" key="9">
    <source>
        <dbReference type="PROSITE" id="PS51755"/>
    </source>
</evidence>
<dbReference type="GO" id="GO:0000156">
    <property type="term" value="F:phosphorelay response regulator activity"/>
    <property type="evidence" value="ECO:0007669"/>
    <property type="project" value="TreeGrafter"/>
</dbReference>
<dbReference type="SMART" id="SM00448">
    <property type="entry name" value="REC"/>
    <property type="match status" value="1"/>
</dbReference>
<dbReference type="InterPro" id="IPR036388">
    <property type="entry name" value="WH-like_DNA-bd_sf"/>
</dbReference>
<keyword evidence="2" id="KW-0902">Two-component regulatory system</keyword>
<dbReference type="Gene3D" id="6.10.250.690">
    <property type="match status" value="1"/>
</dbReference>
<dbReference type="Proteomes" id="UP001108123">
    <property type="component" value="Unassembled WGS sequence"/>
</dbReference>
<evidence type="ECO:0000313" key="11">
    <source>
        <dbReference type="Proteomes" id="UP001108123"/>
    </source>
</evidence>
<name>A0A9Q4ACP5_9FIRM</name>
<evidence type="ECO:0000256" key="5">
    <source>
        <dbReference type="ARBA" id="ARBA00023163"/>
    </source>
</evidence>
<proteinExistence type="predicted"/>
<dbReference type="CDD" id="cd17574">
    <property type="entry name" value="REC_OmpR"/>
    <property type="match status" value="1"/>
</dbReference>
<feature type="modified residue" description="4-aspartylphosphate" evidence="6">
    <location>
        <position position="52"/>
    </location>
</feature>
<dbReference type="GO" id="GO:0000976">
    <property type="term" value="F:transcription cis-regulatory region binding"/>
    <property type="evidence" value="ECO:0007669"/>
    <property type="project" value="TreeGrafter"/>
</dbReference>
<dbReference type="AlphaFoldDB" id="A0A9Q4ACP5"/>
<feature type="domain" description="OmpR/PhoB-type" evidence="9">
    <location>
        <begin position="125"/>
        <end position="225"/>
    </location>
</feature>
<dbReference type="InterPro" id="IPR011006">
    <property type="entry name" value="CheY-like_superfamily"/>
</dbReference>
<dbReference type="InterPro" id="IPR001867">
    <property type="entry name" value="OmpR/PhoB-type_DNA-bd"/>
</dbReference>
<evidence type="ECO:0000256" key="7">
    <source>
        <dbReference type="PROSITE-ProRule" id="PRU01091"/>
    </source>
</evidence>
<dbReference type="InterPro" id="IPR039420">
    <property type="entry name" value="WalR-like"/>
</dbReference>
<comment type="caution">
    <text evidence="10">The sequence shown here is derived from an EMBL/GenBank/DDBJ whole genome shotgun (WGS) entry which is preliminary data.</text>
</comment>
<dbReference type="Pfam" id="PF00486">
    <property type="entry name" value="Trans_reg_C"/>
    <property type="match status" value="1"/>
</dbReference>
<keyword evidence="4 7" id="KW-0238">DNA-binding</keyword>
<keyword evidence="1 6" id="KW-0597">Phosphoprotein</keyword>
<dbReference type="InterPro" id="IPR001789">
    <property type="entry name" value="Sig_transdc_resp-reg_receiver"/>
</dbReference>
<dbReference type="Pfam" id="PF00072">
    <property type="entry name" value="Response_reg"/>
    <property type="match status" value="1"/>
</dbReference>
<dbReference type="PANTHER" id="PTHR48111">
    <property type="entry name" value="REGULATOR OF RPOS"/>
    <property type="match status" value="1"/>
</dbReference>
<keyword evidence="11" id="KW-1185">Reference proteome</keyword>
<dbReference type="GO" id="GO:0006355">
    <property type="term" value="P:regulation of DNA-templated transcription"/>
    <property type="evidence" value="ECO:0007669"/>
    <property type="project" value="InterPro"/>
</dbReference>
<sequence length="230" mass="26413">MSKILLVEDDSTLAIGLEYSLKNEGYEIDVANNLFKARELFSVENYQLILLDVMLPDGNGYEFCKEIREESNIPIIFLTACDEEVNVVMGLDIGADDYISKPFRIRELISRIKSVLRRYGEDSLGKALVSGDIKLYFLEGKVEKYGEEVSLTPIEYKLLANFMKHPNQVLSRSNILESLWDTGGEFVDDNTLSVYIKRLREKIEDNSSTPIYIKTVRGLGYKWDMDIRRV</sequence>
<feature type="domain" description="Response regulatory" evidence="8">
    <location>
        <begin position="3"/>
        <end position="116"/>
    </location>
</feature>
<dbReference type="GO" id="GO:0032993">
    <property type="term" value="C:protein-DNA complex"/>
    <property type="evidence" value="ECO:0007669"/>
    <property type="project" value="TreeGrafter"/>
</dbReference>
<dbReference type="PANTHER" id="PTHR48111:SF73">
    <property type="entry name" value="ALKALINE PHOSPHATASE SYNTHESIS TRANSCRIPTIONAL REGULATORY PROTEIN PHOP"/>
    <property type="match status" value="1"/>
</dbReference>
<evidence type="ECO:0000313" key="10">
    <source>
        <dbReference type="EMBL" id="MCG4565468.1"/>
    </source>
</evidence>
<dbReference type="EMBL" id="JAKNID010000033">
    <property type="protein sequence ID" value="MCG4565468.1"/>
    <property type="molecule type" value="Genomic_DNA"/>
</dbReference>
<dbReference type="SMART" id="SM00862">
    <property type="entry name" value="Trans_reg_C"/>
    <property type="match status" value="1"/>
</dbReference>
<dbReference type="GO" id="GO:0005829">
    <property type="term" value="C:cytosol"/>
    <property type="evidence" value="ECO:0007669"/>
    <property type="project" value="TreeGrafter"/>
</dbReference>
<accession>A0A9Q4ACP5</accession>
<dbReference type="Gene3D" id="3.40.50.2300">
    <property type="match status" value="1"/>
</dbReference>
<dbReference type="CDD" id="cd00383">
    <property type="entry name" value="trans_reg_C"/>
    <property type="match status" value="1"/>
</dbReference>
<dbReference type="Gene3D" id="1.10.10.10">
    <property type="entry name" value="Winged helix-like DNA-binding domain superfamily/Winged helix DNA-binding domain"/>
    <property type="match status" value="1"/>
</dbReference>
<reference evidence="10" key="1">
    <citation type="submission" date="2022-01" db="EMBL/GenBank/DDBJ databases">
        <title>Collection of gut derived symbiotic bacterial strains cultured from healthy donors.</title>
        <authorList>
            <person name="Lin H."/>
            <person name="Kohout C."/>
            <person name="Waligurski E."/>
            <person name="Pamer E.G."/>
        </authorList>
    </citation>
    <scope>NUCLEOTIDE SEQUENCE</scope>
    <source>
        <strain evidence="10">MSK.14.39</strain>
    </source>
</reference>
<keyword evidence="3" id="KW-0805">Transcription regulation</keyword>
<organism evidence="10 11">
    <name type="scientific">Anaerosalibacter bizertensis</name>
    <dbReference type="NCBI Taxonomy" id="932217"/>
    <lineage>
        <taxon>Bacteria</taxon>
        <taxon>Bacillati</taxon>
        <taxon>Bacillota</taxon>
        <taxon>Tissierellia</taxon>
        <taxon>Tissierellales</taxon>
        <taxon>Sporanaerobacteraceae</taxon>
        <taxon>Anaerosalibacter</taxon>
    </lineage>
</organism>
<dbReference type="RefSeq" id="WP_226808388.1">
    <property type="nucleotide sequence ID" value="NZ_JAJBNW010000053.1"/>
</dbReference>
<gene>
    <name evidence="10" type="ORF">L0P62_08405</name>
</gene>
<dbReference type="SUPFAM" id="SSF46894">
    <property type="entry name" value="C-terminal effector domain of the bipartite response regulators"/>
    <property type="match status" value="1"/>
</dbReference>
<dbReference type="InterPro" id="IPR016032">
    <property type="entry name" value="Sig_transdc_resp-reg_C-effctor"/>
</dbReference>